<name>A0ABT6ZMK0_9ACTN</name>
<dbReference type="PANTHER" id="PTHR19211:SF6">
    <property type="entry name" value="BLL7188 PROTEIN"/>
    <property type="match status" value="1"/>
</dbReference>
<evidence type="ECO:0000313" key="6">
    <source>
        <dbReference type="EMBL" id="MDJ1130270.1"/>
    </source>
</evidence>
<keyword evidence="2" id="KW-0547">Nucleotide-binding</keyword>
<dbReference type="SUPFAM" id="SSF52540">
    <property type="entry name" value="P-loop containing nucleoside triphosphate hydrolases"/>
    <property type="match status" value="2"/>
</dbReference>
<feature type="region of interest" description="Disordered" evidence="4">
    <location>
        <begin position="222"/>
        <end position="251"/>
    </location>
</feature>
<dbReference type="Gene3D" id="3.40.50.300">
    <property type="entry name" value="P-loop containing nucleotide triphosphate hydrolases"/>
    <property type="match status" value="2"/>
</dbReference>
<evidence type="ECO:0000256" key="3">
    <source>
        <dbReference type="ARBA" id="ARBA00022840"/>
    </source>
</evidence>
<keyword evidence="3 6" id="KW-0067">ATP-binding</keyword>
<dbReference type="Pfam" id="PF00005">
    <property type="entry name" value="ABC_tran"/>
    <property type="match status" value="2"/>
</dbReference>
<proteinExistence type="predicted"/>
<protein>
    <submittedName>
        <fullName evidence="6">ATP-binding cassette domain-containing protein</fullName>
    </submittedName>
</protein>
<dbReference type="SMART" id="SM00382">
    <property type="entry name" value="AAA"/>
    <property type="match status" value="2"/>
</dbReference>
<evidence type="ECO:0000256" key="1">
    <source>
        <dbReference type="ARBA" id="ARBA00022737"/>
    </source>
</evidence>
<accession>A0ABT6ZMK0</accession>
<evidence type="ECO:0000313" key="7">
    <source>
        <dbReference type="Proteomes" id="UP001431693"/>
    </source>
</evidence>
<dbReference type="InterPro" id="IPR050611">
    <property type="entry name" value="ABCF"/>
</dbReference>
<evidence type="ECO:0000259" key="5">
    <source>
        <dbReference type="PROSITE" id="PS50893"/>
    </source>
</evidence>
<dbReference type="PROSITE" id="PS50893">
    <property type="entry name" value="ABC_TRANSPORTER_2"/>
    <property type="match status" value="1"/>
</dbReference>
<sequence>MSSVLTLTSVTYTYPGCAEPALAGLSVTFPPGWTGVVGANGCGKSTLARILCGQLHPDTGSASPRLSACLCEQDAGVEPDLLQDFACDYGREAIGLRRALGIDDDQPWRFSELSCGEQKKLQVAVALWRRPEVLVLDEPTNHVDARCREQLLPVLAGYDGIGVLISHDRALLDGLVSRCLCFEPAGPVLRPGSYTSARAQSEREALEKNRARAAARSQLGTLKAEQDRRRHLAAQSDARRSARGIDPKDHDAKGRIGLAIVSGQDGKAGRLAARMDARVASVQRQLDQTRVPKTYQGDLWLGCEPARRPVVLRAPATSLACGPECQLEVPELQLGRADHLALTGPNGAGKSTVLRRLVSQLERQAEPLSWAYLPQELTADQRRETLEHVRQLAPAERGRLLSVVAQLDSDPERVLAGAEASSGELRKLWLAEAVMGRPQLLLLDEPTNHLDLHAIEALERALEAFPGALVLVSHDEPLVRATCDRRWELVKGDGLVRVREGAASEG</sequence>
<dbReference type="EMBL" id="JASJEX010000005">
    <property type="protein sequence ID" value="MDJ1130270.1"/>
    <property type="molecule type" value="Genomic_DNA"/>
</dbReference>
<dbReference type="Proteomes" id="UP001431693">
    <property type="component" value="Unassembled WGS sequence"/>
</dbReference>
<reference evidence="6" key="1">
    <citation type="submission" date="2023-05" db="EMBL/GenBank/DDBJ databases">
        <title>[olsenella] sp. nov., isolated from a pig farm feces dump.</title>
        <authorList>
            <person name="Chang Y.-H."/>
        </authorList>
    </citation>
    <scope>NUCLEOTIDE SEQUENCE</scope>
    <source>
        <strain evidence="6">YH-ols2217</strain>
    </source>
</reference>
<dbReference type="GO" id="GO:0005524">
    <property type="term" value="F:ATP binding"/>
    <property type="evidence" value="ECO:0007669"/>
    <property type="project" value="UniProtKB-KW"/>
</dbReference>
<evidence type="ECO:0000256" key="4">
    <source>
        <dbReference type="SAM" id="MobiDB-lite"/>
    </source>
</evidence>
<dbReference type="InterPro" id="IPR027417">
    <property type="entry name" value="P-loop_NTPase"/>
</dbReference>
<feature type="domain" description="ABC transporter" evidence="5">
    <location>
        <begin position="5"/>
        <end position="210"/>
    </location>
</feature>
<comment type="caution">
    <text evidence="6">The sequence shown here is derived from an EMBL/GenBank/DDBJ whole genome shotgun (WGS) entry which is preliminary data.</text>
</comment>
<dbReference type="CDD" id="cd03221">
    <property type="entry name" value="ABCF_EF-3"/>
    <property type="match status" value="1"/>
</dbReference>
<dbReference type="InterPro" id="IPR003439">
    <property type="entry name" value="ABC_transporter-like_ATP-bd"/>
</dbReference>
<organism evidence="6 7">
    <name type="scientific">Kribbibacterium absianum</name>
    <dbReference type="NCBI Taxonomy" id="3044210"/>
    <lineage>
        <taxon>Bacteria</taxon>
        <taxon>Bacillati</taxon>
        <taxon>Actinomycetota</taxon>
        <taxon>Coriobacteriia</taxon>
        <taxon>Coriobacteriales</taxon>
        <taxon>Kribbibacteriaceae</taxon>
        <taxon>Kribbibacterium</taxon>
    </lineage>
</organism>
<dbReference type="InterPro" id="IPR003593">
    <property type="entry name" value="AAA+_ATPase"/>
</dbReference>
<evidence type="ECO:0000256" key="2">
    <source>
        <dbReference type="ARBA" id="ARBA00022741"/>
    </source>
</evidence>
<keyword evidence="1" id="KW-0677">Repeat</keyword>
<dbReference type="RefSeq" id="WP_283713491.1">
    <property type="nucleotide sequence ID" value="NZ_JASJEW010000004.1"/>
</dbReference>
<dbReference type="PANTHER" id="PTHR19211">
    <property type="entry name" value="ATP-BINDING TRANSPORT PROTEIN-RELATED"/>
    <property type="match status" value="1"/>
</dbReference>
<feature type="compositionally biased region" description="Basic and acidic residues" evidence="4">
    <location>
        <begin position="237"/>
        <end position="251"/>
    </location>
</feature>
<gene>
    <name evidence="6" type="ORF">QJ043_09300</name>
</gene>
<keyword evidence="7" id="KW-1185">Reference proteome</keyword>